<organism evidence="7 8">
    <name type="scientific">Fonsecaea nubica</name>
    <dbReference type="NCBI Taxonomy" id="856822"/>
    <lineage>
        <taxon>Eukaryota</taxon>
        <taxon>Fungi</taxon>
        <taxon>Dikarya</taxon>
        <taxon>Ascomycota</taxon>
        <taxon>Pezizomycotina</taxon>
        <taxon>Eurotiomycetes</taxon>
        <taxon>Chaetothyriomycetidae</taxon>
        <taxon>Chaetothyriales</taxon>
        <taxon>Herpotrichiellaceae</taxon>
        <taxon>Fonsecaea</taxon>
    </lineage>
</organism>
<dbReference type="Proteomes" id="UP000185904">
    <property type="component" value="Unassembled WGS sequence"/>
</dbReference>
<evidence type="ECO:0000256" key="6">
    <source>
        <dbReference type="ARBA" id="ARBA00023242"/>
    </source>
</evidence>
<keyword evidence="5" id="KW-0963">Cytoplasm</keyword>
<protein>
    <recommendedName>
        <fullName evidence="4">Protein HRI1</fullName>
    </recommendedName>
</protein>
<evidence type="ECO:0000256" key="3">
    <source>
        <dbReference type="ARBA" id="ARBA00005229"/>
    </source>
</evidence>
<evidence type="ECO:0000256" key="5">
    <source>
        <dbReference type="ARBA" id="ARBA00022490"/>
    </source>
</evidence>
<dbReference type="InterPro" id="IPR031818">
    <property type="entry name" value="Hri1"/>
</dbReference>
<dbReference type="RefSeq" id="XP_022497186.1">
    <property type="nucleotide sequence ID" value="XM_022646850.1"/>
</dbReference>
<dbReference type="GO" id="GO:0005634">
    <property type="term" value="C:nucleus"/>
    <property type="evidence" value="ECO:0007669"/>
    <property type="project" value="UniProtKB-SubCell"/>
</dbReference>
<evidence type="ECO:0000256" key="4">
    <source>
        <dbReference type="ARBA" id="ARBA00017063"/>
    </source>
</evidence>
<reference evidence="7 8" key="1">
    <citation type="submission" date="2016-03" db="EMBL/GenBank/DDBJ databases">
        <title>The draft genome sequence of Fonsecaea nubica causative agent of cutaneous subcutaneous infection in human host.</title>
        <authorList>
            <person name="Costa F."/>
            <person name="Sybren D.H."/>
            <person name="Raittz R.T."/>
            <person name="Weiss V.A."/>
            <person name="Leao A.C."/>
            <person name="Gomes R."/>
            <person name="De Souza E.M."/>
            <person name="Pedrosa F.O."/>
            <person name="Steffens M.B."/>
            <person name="Bombassaro A."/>
            <person name="Tadra-Sfeir M.Z."/>
            <person name="Moreno L.F."/>
            <person name="Najafzadeh M.J."/>
            <person name="Felipe M.S."/>
            <person name="Teixeira M."/>
            <person name="Sun J."/>
            <person name="Xi L."/>
            <person name="Castro M.A."/>
            <person name="Vicente V.A."/>
        </authorList>
    </citation>
    <scope>NUCLEOTIDE SEQUENCE [LARGE SCALE GENOMIC DNA]</scope>
    <source>
        <strain evidence="7 8">CBS 269.64</strain>
    </source>
</reference>
<dbReference type="GeneID" id="34591977"/>
<dbReference type="OrthoDB" id="4045395at2759"/>
<comment type="subcellular location">
    <subcellularLocation>
        <location evidence="2">Cytoplasm</location>
    </subcellularLocation>
    <subcellularLocation>
        <location evidence="1">Nucleus</location>
    </subcellularLocation>
</comment>
<keyword evidence="6" id="KW-0539">Nucleus</keyword>
<dbReference type="GO" id="GO:0005737">
    <property type="term" value="C:cytoplasm"/>
    <property type="evidence" value="ECO:0007669"/>
    <property type="project" value="UniProtKB-SubCell"/>
</dbReference>
<name>A0A178CPR5_9EURO</name>
<comment type="caution">
    <text evidence="7">The sequence shown here is derived from an EMBL/GenBank/DDBJ whole genome shotgun (WGS) entry which is preliminary data.</text>
</comment>
<comment type="similarity">
    <text evidence="3">Belongs to the HRI1 family.</text>
</comment>
<accession>A0A178CPR5</accession>
<gene>
    <name evidence="7" type="ORF">AYO20_08574</name>
</gene>
<dbReference type="CDD" id="cd11692">
    <property type="entry name" value="HRI1_N_like"/>
    <property type="match status" value="1"/>
</dbReference>
<evidence type="ECO:0000256" key="1">
    <source>
        <dbReference type="ARBA" id="ARBA00004123"/>
    </source>
</evidence>
<dbReference type="Pfam" id="PF16815">
    <property type="entry name" value="HRI1"/>
    <property type="match status" value="1"/>
</dbReference>
<dbReference type="EMBL" id="LVCJ01000069">
    <property type="protein sequence ID" value="OAL30881.1"/>
    <property type="molecule type" value="Genomic_DNA"/>
</dbReference>
<keyword evidence="8" id="KW-1185">Reference proteome</keyword>
<dbReference type="InterPro" id="IPR038744">
    <property type="entry name" value="Hri1_N"/>
</dbReference>
<dbReference type="Gene3D" id="2.40.128.320">
    <property type="entry name" value="Protein HRI1, N-terminal domain"/>
    <property type="match status" value="1"/>
</dbReference>
<proteinExistence type="inferred from homology"/>
<evidence type="ECO:0000313" key="8">
    <source>
        <dbReference type="Proteomes" id="UP000185904"/>
    </source>
</evidence>
<evidence type="ECO:0000313" key="7">
    <source>
        <dbReference type="EMBL" id="OAL30881.1"/>
    </source>
</evidence>
<evidence type="ECO:0000256" key="2">
    <source>
        <dbReference type="ARBA" id="ARBA00004496"/>
    </source>
</evidence>
<dbReference type="InterPro" id="IPR043047">
    <property type="entry name" value="Hri1_N_sf"/>
</dbReference>
<dbReference type="AlphaFoldDB" id="A0A178CPR5"/>
<sequence length="341" mass="37823">MSPRLSTRLSIRWVPGEASEPTDTLIIGVGGWYVDLRITKLDGSTDWAMAGERLILSQEPLTCKWTHWIDSRGYTEPDVGSFKPASQSTDSIETGSMLHPETNIMTPYEEVWRTLPATFTYRFPSAWILRSVDGKTFLGQLGGDFLALKGGNEGPAGMTGFCARREAWDDTKGAWITKYETGDEQNLQYLPRLAQETQNRAGKEMEWVEGSKEGDTVDIFGAQYIMQQWNSQPRESRSERSYGRILALIPKVAQHPSLPPDSITHAFARATSGDGKKNHSSASYIRRDFAGLPVLRRAEEQSGVMGVVSITAKATINTLYSKMTSHASPGCDGYTPLARMN</sequence>